<dbReference type="InterPro" id="IPR013785">
    <property type="entry name" value="Aldolase_TIM"/>
</dbReference>
<dbReference type="EC" id="2.3.3.21" evidence="8"/>
<dbReference type="RefSeq" id="WP_078930134.1">
    <property type="nucleotide sequence ID" value="NZ_FUXC01000001.1"/>
</dbReference>
<name>A0A1T4KID5_9SPIR</name>
<dbReference type="PROSITE" id="PS50991">
    <property type="entry name" value="PYR_CT"/>
    <property type="match status" value="1"/>
</dbReference>
<dbReference type="GO" id="GO:0009097">
    <property type="term" value="P:isoleucine biosynthetic process"/>
    <property type="evidence" value="ECO:0007669"/>
    <property type="project" value="UniProtKB-UniRule"/>
</dbReference>
<dbReference type="GO" id="GO:0009098">
    <property type="term" value="P:L-leucine biosynthetic process"/>
    <property type="evidence" value="ECO:0007669"/>
    <property type="project" value="InterPro"/>
</dbReference>
<dbReference type="CDD" id="cd07941">
    <property type="entry name" value="DRE_TIM_LeuA3"/>
    <property type="match status" value="1"/>
</dbReference>
<reference evidence="11 12" key="1">
    <citation type="submission" date="2017-02" db="EMBL/GenBank/DDBJ databases">
        <authorList>
            <person name="Peterson S.W."/>
        </authorList>
    </citation>
    <scope>NUCLEOTIDE SEQUENCE [LARGE SCALE GENOMIC DNA]</scope>
    <source>
        <strain evidence="11 12">ATCC BAA-909</strain>
    </source>
</reference>
<dbReference type="PANTHER" id="PTHR43538:SF1">
    <property type="entry name" value="(R)-CITRAMALATE SYNTHASE"/>
    <property type="match status" value="1"/>
</dbReference>
<dbReference type="InterPro" id="IPR005675">
    <property type="entry name" value="Citramal_synthase"/>
</dbReference>
<keyword evidence="5 9" id="KW-0808">Transferase</keyword>
<dbReference type="InterPro" id="IPR002034">
    <property type="entry name" value="AIPM/Hcit_synth_CS"/>
</dbReference>
<comment type="similarity">
    <text evidence="2 9">Belongs to the alpha-IPM synthase/homocitrate synthase family.</text>
</comment>
<dbReference type="Pfam" id="PF08502">
    <property type="entry name" value="LeuA_dimer"/>
    <property type="match status" value="1"/>
</dbReference>
<dbReference type="NCBIfam" id="TIGR00977">
    <property type="entry name" value="citramal_synth"/>
    <property type="match status" value="1"/>
</dbReference>
<evidence type="ECO:0000256" key="8">
    <source>
        <dbReference type="NCBIfam" id="TIGR00977"/>
    </source>
</evidence>
<dbReference type="AlphaFoldDB" id="A0A1T4KID5"/>
<sequence length="534" mass="58528">MTDKKKISILDSTLRDGSQGEGISYSVQDKINIVLALDELGVTFIEAGNPGSNPKDMEFFIEAKKLQLKNSKIVAFGSTRRRDLSCAEDVNLQSLLSADTEYVCIFGKTWDFQVTDILHATLDENIEMIRDTVAYLKSKDKKVIFDAEHFFTGYKVNPEYALKSLEAAVEGGAVCLSLCETKGGAMPSECKNAVEAVASRFGSKVEVGIHTHNDCGLAVANSLIAVEAGASHVQGVLLGFGERTGNANLSTIIADLQLKLGFECVPQENMKLLTPICKRIAEITNIALEPGMPFVGSSAFAHKAGMHIDAVIKNPFAYEHIEPETVGNERVFLMSEVAGKSMIVEKVQKFDKSLTKNSPVVAEIVKRVKDLEHEGYQFEGADASFEILVRKTMGKYQPFFNLHYYKTSGEFPRFSDDQSAFAQVKLDVEGTSVITAGEGDGPVNAMDTALRKALVQFYPAVAKIHLTDYKVRVLDGKEATASAVRVLIESSDGENSWSTMGVASDVIEASYIALVDSFEYKLIKDLERKYSRII</sequence>
<comment type="pathway">
    <text evidence="1">Amino-acid biosynthesis; L-isoleucine biosynthesis; 2-oxobutanoate from pyruvate: step 1/3.</text>
</comment>
<dbReference type="PROSITE" id="PS00816">
    <property type="entry name" value="AIPM_HOMOCIT_SYNTH_2"/>
    <property type="match status" value="1"/>
</dbReference>
<feature type="domain" description="Pyruvate carboxyltransferase" evidence="10">
    <location>
        <begin position="7"/>
        <end position="271"/>
    </location>
</feature>
<keyword evidence="12" id="KW-1185">Reference proteome</keyword>
<dbReference type="Proteomes" id="UP000190395">
    <property type="component" value="Unassembled WGS sequence"/>
</dbReference>
<evidence type="ECO:0000256" key="6">
    <source>
        <dbReference type="ARBA" id="ARBA00023304"/>
    </source>
</evidence>
<dbReference type="OrthoDB" id="9804858at2"/>
<keyword evidence="3" id="KW-0028">Amino-acid biosynthesis</keyword>
<evidence type="ECO:0000259" key="10">
    <source>
        <dbReference type="PROSITE" id="PS50991"/>
    </source>
</evidence>
<evidence type="ECO:0000256" key="1">
    <source>
        <dbReference type="ARBA" id="ARBA00004743"/>
    </source>
</evidence>
<dbReference type="InterPro" id="IPR000891">
    <property type="entry name" value="PYR_CT"/>
</dbReference>
<dbReference type="Gene3D" id="3.30.160.270">
    <property type="match status" value="1"/>
</dbReference>
<evidence type="ECO:0000256" key="5">
    <source>
        <dbReference type="ARBA" id="ARBA00022679"/>
    </source>
</evidence>
<keyword evidence="4" id="KW-0412">Isoleucine biosynthesis</keyword>
<keyword evidence="6" id="KW-0100">Branched-chain amino acid biosynthesis</keyword>
<dbReference type="SUPFAM" id="SSF51569">
    <property type="entry name" value="Aldolase"/>
    <property type="match status" value="1"/>
</dbReference>
<evidence type="ECO:0000313" key="11">
    <source>
        <dbReference type="EMBL" id="SJZ42179.1"/>
    </source>
</evidence>
<dbReference type="GeneID" id="303366446"/>
<evidence type="ECO:0000256" key="3">
    <source>
        <dbReference type="ARBA" id="ARBA00022605"/>
    </source>
</evidence>
<dbReference type="SMART" id="SM00917">
    <property type="entry name" value="LeuA_dimer"/>
    <property type="match status" value="1"/>
</dbReference>
<evidence type="ECO:0000256" key="9">
    <source>
        <dbReference type="RuleBase" id="RU003523"/>
    </source>
</evidence>
<dbReference type="SUPFAM" id="SSF110921">
    <property type="entry name" value="2-isopropylmalate synthase LeuA, allosteric (dimerisation) domain"/>
    <property type="match status" value="1"/>
</dbReference>
<dbReference type="InterPro" id="IPR036230">
    <property type="entry name" value="LeuA_allosteric_dom_sf"/>
</dbReference>
<dbReference type="InterPro" id="IPR054691">
    <property type="entry name" value="LeuA/HCS_post-cat"/>
</dbReference>
<dbReference type="Gene3D" id="1.10.238.260">
    <property type="match status" value="1"/>
</dbReference>
<dbReference type="Pfam" id="PF22617">
    <property type="entry name" value="HCS_D2"/>
    <property type="match status" value="1"/>
</dbReference>
<dbReference type="Pfam" id="PF00682">
    <property type="entry name" value="HMGL-like"/>
    <property type="match status" value="1"/>
</dbReference>
<dbReference type="GO" id="GO:0043714">
    <property type="term" value="F:(R)-citramalate synthase activity"/>
    <property type="evidence" value="ECO:0007669"/>
    <property type="project" value="UniProtKB-UniRule"/>
</dbReference>
<protein>
    <recommendedName>
        <fullName evidence="8">Citramalate synthase</fullName>
        <ecNumber evidence="8">2.3.3.21</ecNumber>
    </recommendedName>
</protein>
<dbReference type="PROSITE" id="PS00815">
    <property type="entry name" value="AIPM_HOMOCIT_SYNTH_1"/>
    <property type="match status" value="1"/>
</dbReference>
<evidence type="ECO:0000313" key="12">
    <source>
        <dbReference type="Proteomes" id="UP000190395"/>
    </source>
</evidence>
<evidence type="ECO:0000256" key="2">
    <source>
        <dbReference type="ARBA" id="ARBA00006154"/>
    </source>
</evidence>
<evidence type="ECO:0000256" key="7">
    <source>
        <dbReference type="ARBA" id="ARBA00048263"/>
    </source>
</evidence>
<dbReference type="InterPro" id="IPR013709">
    <property type="entry name" value="2-isopropylmalate_synth_dimer"/>
</dbReference>
<dbReference type="UniPathway" id="UPA00047">
    <property type="reaction ID" value="UER00066"/>
</dbReference>
<proteinExistence type="inferred from homology"/>
<dbReference type="PANTHER" id="PTHR43538">
    <property type="entry name" value="ALPHA-IPM SYNTHASE/HOMOCITRATE SYNTHASE"/>
    <property type="match status" value="1"/>
</dbReference>
<organism evidence="11 12">
    <name type="scientific">Treponema berlinense</name>
    <dbReference type="NCBI Taxonomy" id="225004"/>
    <lineage>
        <taxon>Bacteria</taxon>
        <taxon>Pseudomonadati</taxon>
        <taxon>Spirochaetota</taxon>
        <taxon>Spirochaetia</taxon>
        <taxon>Spirochaetales</taxon>
        <taxon>Treponemataceae</taxon>
        <taxon>Treponema</taxon>
    </lineage>
</organism>
<evidence type="ECO:0000256" key="4">
    <source>
        <dbReference type="ARBA" id="ARBA00022624"/>
    </source>
</evidence>
<dbReference type="GO" id="GO:0003852">
    <property type="term" value="F:2-isopropylmalate synthase activity"/>
    <property type="evidence" value="ECO:0007669"/>
    <property type="project" value="InterPro"/>
</dbReference>
<dbReference type="EMBL" id="FUXC01000001">
    <property type="protein sequence ID" value="SJZ42179.1"/>
    <property type="molecule type" value="Genomic_DNA"/>
</dbReference>
<dbReference type="Gene3D" id="3.20.20.70">
    <property type="entry name" value="Aldolase class I"/>
    <property type="match status" value="1"/>
</dbReference>
<gene>
    <name evidence="11" type="ORF">SAMN02745152_00166</name>
</gene>
<comment type="catalytic activity">
    <reaction evidence="7">
        <text>pyruvate + acetyl-CoA + H2O = (3R)-citramalate + CoA + H(+)</text>
        <dbReference type="Rhea" id="RHEA:19045"/>
        <dbReference type="ChEBI" id="CHEBI:15361"/>
        <dbReference type="ChEBI" id="CHEBI:15377"/>
        <dbReference type="ChEBI" id="CHEBI:15378"/>
        <dbReference type="ChEBI" id="CHEBI:30934"/>
        <dbReference type="ChEBI" id="CHEBI:57287"/>
        <dbReference type="ChEBI" id="CHEBI:57288"/>
        <dbReference type="EC" id="2.3.3.21"/>
    </reaction>
</comment>
<dbReference type="STRING" id="225004.SAMN02745152_00166"/>
<accession>A0A1T4KID5</accession>